<evidence type="ECO:0000256" key="3">
    <source>
        <dbReference type="SAM" id="SignalP"/>
    </source>
</evidence>
<dbReference type="Pfam" id="PF11218">
    <property type="entry name" value="DUF3011"/>
    <property type="match status" value="1"/>
</dbReference>
<feature type="compositionally biased region" description="Pro residues" evidence="1">
    <location>
        <begin position="46"/>
        <end position="72"/>
    </location>
</feature>
<feature type="region of interest" description="Disordered" evidence="1">
    <location>
        <begin position="46"/>
        <end position="79"/>
    </location>
</feature>
<organism evidence="4 5">
    <name type="scientific">Sphingobium phenoxybenzoativorans</name>
    <dbReference type="NCBI Taxonomy" id="1592790"/>
    <lineage>
        <taxon>Bacteria</taxon>
        <taxon>Pseudomonadati</taxon>
        <taxon>Pseudomonadota</taxon>
        <taxon>Alphaproteobacteria</taxon>
        <taxon>Sphingomonadales</taxon>
        <taxon>Sphingomonadaceae</taxon>
        <taxon>Sphingobium</taxon>
    </lineage>
</organism>
<proteinExistence type="predicted"/>
<evidence type="ECO:0000256" key="2">
    <source>
        <dbReference type="SAM" id="Phobius"/>
    </source>
</evidence>
<feature type="transmembrane region" description="Helical" evidence="2">
    <location>
        <begin position="170"/>
        <end position="188"/>
    </location>
</feature>
<keyword evidence="5" id="KW-1185">Reference proteome</keyword>
<feature type="chain" id="PRO_5038076760" evidence="3">
    <location>
        <begin position="24"/>
        <end position="313"/>
    </location>
</feature>
<dbReference type="AlphaFoldDB" id="A0A975Q276"/>
<evidence type="ECO:0000313" key="5">
    <source>
        <dbReference type="Proteomes" id="UP000681425"/>
    </source>
</evidence>
<dbReference type="Proteomes" id="UP000681425">
    <property type="component" value="Chromosome"/>
</dbReference>
<feature type="signal peptide" evidence="3">
    <location>
        <begin position="1"/>
        <end position="23"/>
    </location>
</feature>
<feature type="region of interest" description="Disordered" evidence="1">
    <location>
        <begin position="145"/>
        <end position="169"/>
    </location>
</feature>
<dbReference type="KEGG" id="spph:KFK14_02595"/>
<evidence type="ECO:0000256" key="1">
    <source>
        <dbReference type="SAM" id="MobiDB-lite"/>
    </source>
</evidence>
<keyword evidence="2" id="KW-0472">Membrane</keyword>
<keyword evidence="3" id="KW-0732">Signal</keyword>
<gene>
    <name evidence="4" type="ORF">KFK14_02595</name>
</gene>
<feature type="compositionally biased region" description="Pro residues" evidence="1">
    <location>
        <begin position="148"/>
        <end position="159"/>
    </location>
</feature>
<dbReference type="EMBL" id="CP073910">
    <property type="protein sequence ID" value="QUT06386.1"/>
    <property type="molecule type" value="Genomic_DNA"/>
</dbReference>
<reference evidence="4" key="1">
    <citation type="submission" date="2021-04" db="EMBL/GenBank/DDBJ databases">
        <title>Isolation of p-tert-butylphenol degrading bacteria Sphingobium phenoxybenzoativorans Tas13 from active sludge.</title>
        <authorList>
            <person name="Li Y."/>
        </authorList>
    </citation>
    <scope>NUCLEOTIDE SEQUENCE</scope>
    <source>
        <strain evidence="4">Tas13</strain>
    </source>
</reference>
<evidence type="ECO:0000313" key="4">
    <source>
        <dbReference type="EMBL" id="QUT06386.1"/>
    </source>
</evidence>
<accession>A0A975Q276</accession>
<dbReference type="InterPro" id="IPR021381">
    <property type="entry name" value="DUF3011"/>
</dbReference>
<dbReference type="RefSeq" id="WP_212609766.1">
    <property type="nucleotide sequence ID" value="NZ_CP073910.1"/>
</dbReference>
<feature type="compositionally biased region" description="Low complexity" evidence="1">
    <location>
        <begin position="202"/>
        <end position="217"/>
    </location>
</feature>
<keyword evidence="2" id="KW-1133">Transmembrane helix</keyword>
<feature type="region of interest" description="Disordered" evidence="1">
    <location>
        <begin position="198"/>
        <end position="226"/>
    </location>
</feature>
<sequence>MTRRFVSLTVMIALSATAITPLAAQTRPTPIEKPQILPVPGGPAVQPPRPTYPGGPVIQPPKPTYPQRPQPPGNNYGRTIRCESVRHKTERCAVRTENRVQLVRRLGGSCVQNRTWGFTKSNIWVSNGCSAEFAYGRWAGGGGQYPGNPYPDRPYPQPYPEKEKDKGPSTGAVIAGVAVAGGLIALLASNASKKKKEKEAAEAANAATPEPEAEAPATFPPGPPAALVADLSPLPAASRPSVQTCLYEAARQIGATGGTRLSYDKLTSLEQGNGGWRFGASLTATYPDGERTLPLYCRATPTKVIQLDFASGG</sequence>
<protein>
    <submittedName>
        <fullName evidence="4">DUF3011 domain-containing protein</fullName>
    </submittedName>
</protein>
<keyword evidence="2" id="KW-0812">Transmembrane</keyword>
<name>A0A975Q276_9SPHN</name>